<dbReference type="InterPro" id="IPR007656">
    <property type="entry name" value="GTD-bd"/>
</dbReference>
<dbReference type="Proteomes" id="UP000317650">
    <property type="component" value="Chromosome 3"/>
</dbReference>
<sequence length="175" mass="19872">MFLRLIPKVPMKWKKELCTNGGVCAACGTKIGTWKPSQPERSKRNKVCLLELGSRNWTIRNRFKDLSDEEGENDELQGDGTVKLKEKIAEGRKLRTTAVSELEKERVAASSAADEAMAKIAMLQNEKGLIEREARLYREMAEQKQSYDEQGIETLHWVIMKLEAGRSADIMRTTV</sequence>
<evidence type="ECO:0000256" key="5">
    <source>
        <dbReference type="SAM" id="Coils"/>
    </source>
</evidence>
<dbReference type="EMBL" id="PYDT01000006">
    <property type="protein sequence ID" value="THU57795.1"/>
    <property type="molecule type" value="Genomic_DNA"/>
</dbReference>
<dbReference type="PANTHER" id="PTHR31422:SF2">
    <property type="entry name" value="PROTEIN FLOURY 1-LIKE"/>
    <property type="match status" value="1"/>
</dbReference>
<gene>
    <name evidence="7" type="ORF">C4D60_Mb03t07310</name>
</gene>
<dbReference type="PROSITE" id="PS51775">
    <property type="entry name" value="GTD_BINDING"/>
    <property type="match status" value="1"/>
</dbReference>
<evidence type="ECO:0000256" key="2">
    <source>
        <dbReference type="ARBA" id="ARBA00022692"/>
    </source>
</evidence>
<reference evidence="7 8" key="1">
    <citation type="journal article" date="2019" name="Nat. Plants">
        <title>Genome sequencing of Musa balbisiana reveals subgenome evolution and function divergence in polyploid bananas.</title>
        <authorList>
            <person name="Yao X."/>
        </authorList>
    </citation>
    <scope>NUCLEOTIDE SEQUENCE [LARGE SCALE GENOMIC DNA]</scope>
    <source>
        <strain evidence="8">cv. DH-PKW</strain>
        <tissue evidence="7">Leaves</tissue>
    </source>
</reference>
<dbReference type="AlphaFoldDB" id="A0A4S8J8I5"/>
<protein>
    <recommendedName>
        <fullName evidence="6">GTD-binding domain-containing protein</fullName>
    </recommendedName>
</protein>
<evidence type="ECO:0000256" key="1">
    <source>
        <dbReference type="ARBA" id="ARBA00004370"/>
    </source>
</evidence>
<keyword evidence="8" id="KW-1185">Reference proteome</keyword>
<keyword evidence="2" id="KW-0812">Transmembrane</keyword>
<accession>A0A4S8J8I5</accession>
<comment type="caution">
    <text evidence="7">The sequence shown here is derived from an EMBL/GenBank/DDBJ whole genome shotgun (WGS) entry which is preliminary data.</text>
</comment>
<feature type="domain" description="GTD-binding" evidence="6">
    <location>
        <begin position="79"/>
        <end position="175"/>
    </location>
</feature>
<name>A0A4S8J8I5_MUSBA</name>
<dbReference type="Pfam" id="PF04576">
    <property type="entry name" value="Zein-binding"/>
    <property type="match status" value="1"/>
</dbReference>
<dbReference type="PANTHER" id="PTHR31422">
    <property type="entry name" value="BNAANNG28530D PROTEIN"/>
    <property type="match status" value="1"/>
</dbReference>
<evidence type="ECO:0000256" key="3">
    <source>
        <dbReference type="ARBA" id="ARBA00022989"/>
    </source>
</evidence>
<keyword evidence="5" id="KW-0175">Coiled coil</keyword>
<feature type="coiled-coil region" evidence="5">
    <location>
        <begin position="99"/>
        <end position="150"/>
    </location>
</feature>
<dbReference type="GO" id="GO:0016020">
    <property type="term" value="C:membrane"/>
    <property type="evidence" value="ECO:0007669"/>
    <property type="project" value="UniProtKB-SubCell"/>
</dbReference>
<proteinExistence type="predicted"/>
<evidence type="ECO:0000313" key="7">
    <source>
        <dbReference type="EMBL" id="THU57795.1"/>
    </source>
</evidence>
<keyword evidence="4" id="KW-0472">Membrane</keyword>
<dbReference type="STRING" id="52838.A0A4S8J8I5"/>
<evidence type="ECO:0000259" key="6">
    <source>
        <dbReference type="PROSITE" id="PS51775"/>
    </source>
</evidence>
<evidence type="ECO:0000313" key="8">
    <source>
        <dbReference type="Proteomes" id="UP000317650"/>
    </source>
</evidence>
<comment type="subcellular location">
    <subcellularLocation>
        <location evidence="1">Membrane</location>
    </subcellularLocation>
</comment>
<dbReference type="GO" id="GO:0080115">
    <property type="term" value="F:myosin XI tail binding"/>
    <property type="evidence" value="ECO:0007669"/>
    <property type="project" value="UniProtKB-ARBA"/>
</dbReference>
<organism evidence="7 8">
    <name type="scientific">Musa balbisiana</name>
    <name type="common">Banana</name>
    <dbReference type="NCBI Taxonomy" id="52838"/>
    <lineage>
        <taxon>Eukaryota</taxon>
        <taxon>Viridiplantae</taxon>
        <taxon>Streptophyta</taxon>
        <taxon>Embryophyta</taxon>
        <taxon>Tracheophyta</taxon>
        <taxon>Spermatophyta</taxon>
        <taxon>Magnoliopsida</taxon>
        <taxon>Liliopsida</taxon>
        <taxon>Zingiberales</taxon>
        <taxon>Musaceae</taxon>
        <taxon>Musa</taxon>
    </lineage>
</organism>
<evidence type="ECO:0000256" key="4">
    <source>
        <dbReference type="ARBA" id="ARBA00023136"/>
    </source>
</evidence>
<keyword evidence="3" id="KW-1133">Transmembrane helix</keyword>